<dbReference type="Proteomes" id="UP000247832">
    <property type="component" value="Unassembled WGS sequence"/>
</dbReference>
<gene>
    <name evidence="2" type="ORF">CVV68_00500</name>
</gene>
<keyword evidence="3" id="KW-1185">Reference proteome</keyword>
<proteinExistence type="predicted"/>
<evidence type="ECO:0000256" key="1">
    <source>
        <dbReference type="SAM" id="MobiDB-lite"/>
    </source>
</evidence>
<name>A0A2V5LDE8_9MICC</name>
<sequence>MDRTARTGTVYGQGVFTMPDKQPHHHDHKKLDKGHAIKAKRAEKKARGATDESADPVAHITKKH</sequence>
<dbReference type="AlphaFoldDB" id="A0A2V5LDE8"/>
<accession>A0A2V5LDE8</accession>
<reference evidence="2 3" key="1">
    <citation type="submission" date="2018-05" db="EMBL/GenBank/DDBJ databases">
        <title>Genetic diversity of glacier-inhabiting Cryobacterium bacteria in China and description of Cryobacterium mengkeensis sp. nov. and Arthrobacter glacialis sp. nov.</title>
        <authorList>
            <person name="Liu Q."/>
            <person name="Xin Y.-H."/>
        </authorList>
    </citation>
    <scope>NUCLEOTIDE SEQUENCE [LARGE SCALE GENOMIC DNA]</scope>
    <source>
        <strain evidence="2 3">LI2</strain>
    </source>
</reference>
<evidence type="ECO:0000313" key="3">
    <source>
        <dbReference type="Proteomes" id="UP000247832"/>
    </source>
</evidence>
<feature type="region of interest" description="Disordered" evidence="1">
    <location>
        <begin position="1"/>
        <end position="64"/>
    </location>
</feature>
<protein>
    <submittedName>
        <fullName evidence="2">Uncharacterized protein</fullName>
    </submittedName>
</protein>
<evidence type="ECO:0000313" key="2">
    <source>
        <dbReference type="EMBL" id="PYI69629.1"/>
    </source>
</evidence>
<comment type="caution">
    <text evidence="2">The sequence shown here is derived from an EMBL/GenBank/DDBJ whole genome shotgun (WGS) entry which is preliminary data.</text>
</comment>
<organism evidence="2 3">
    <name type="scientific">Arthrobacter livingstonensis</name>
    <dbReference type="NCBI Taxonomy" id="670078"/>
    <lineage>
        <taxon>Bacteria</taxon>
        <taxon>Bacillati</taxon>
        <taxon>Actinomycetota</taxon>
        <taxon>Actinomycetes</taxon>
        <taxon>Micrococcales</taxon>
        <taxon>Micrococcaceae</taxon>
        <taxon>Arthrobacter</taxon>
    </lineage>
</organism>
<dbReference type="EMBL" id="QJVD01000001">
    <property type="protein sequence ID" value="PYI69629.1"/>
    <property type="molecule type" value="Genomic_DNA"/>
</dbReference>